<dbReference type="GO" id="GO:0015627">
    <property type="term" value="C:type II protein secretion system complex"/>
    <property type="evidence" value="ECO:0007669"/>
    <property type="project" value="TreeGrafter"/>
</dbReference>
<sequence>MSTVEVSPTVWDRVQKIFSQVKLRKKCSAAIVGATLLGGVAHGQQLNLQVPRAQQGHAGAQQRAPEIQQVQATYDARRALDPRIRSMPRSERKLDVINNRSQLVITDKRVTRFAFSNPEVIDIIQFSENEFSILGTGLGTTDLWLWFEEEGREVAEPLMYVVTTIRDPELDDQRRIEFGRIERKLQLLYPNSKVYLIPMSRKIIVRGQARDAAEAAKIMNVVRGEVVAQSGSLLGLGNDFGFGAGQNGFNNGFDNDRVNDFFSSYIVDELQVPGEFQISVRVRIAELSRSQLRRLGMDWSVVFDNGAQSISQTLTGGAATLTGVFEGGDINIMIDALASNGSARVVEDARLITLSGQPAAFLSGGEFAVPTIVGIGGAQGQQTSFRGFGTSIITTPTVVDNDLIRLTIVPELSSVSSANTVGGIPGLNVRRVQTQVELREGQTIVLGGVFSRRETAEVTRIPFLGEIPHIGNYLFNAKQATEDETEILIIVTPELVRPMDADQTPPLPGFYVTQPDDHDFYKYNRIEGNPDMGYYQLLPYGNGQGYGQDVGYNFFNPPPADGQIAPANGYAPVPGEPAGQTYPQQPQQQNPPSQEQQYQQPQQQMPQQQYPPSQQQYQQPAPVPPAQPLPPPPQPYGTTQNRMSPAQSVGPQGRQQVAPQGVQQTSGYRLDTRVQRNR</sequence>
<dbReference type="PANTHER" id="PTHR30332:SF17">
    <property type="entry name" value="TYPE IV PILIATION SYSTEM PROTEIN DR_0774-RELATED"/>
    <property type="match status" value="1"/>
</dbReference>
<feature type="compositionally biased region" description="Low complexity" evidence="2">
    <location>
        <begin position="580"/>
        <end position="620"/>
    </location>
</feature>
<evidence type="ECO:0000259" key="4">
    <source>
        <dbReference type="Pfam" id="PF13629"/>
    </source>
</evidence>
<dbReference type="PRINTS" id="PR01032">
    <property type="entry name" value="PHAGEIV"/>
</dbReference>
<dbReference type="InterPro" id="IPR004846">
    <property type="entry name" value="T2SS/T3SS_dom"/>
</dbReference>
<evidence type="ECO:0000256" key="1">
    <source>
        <dbReference type="RuleBase" id="RU004003"/>
    </source>
</evidence>
<reference evidence="5 6" key="1">
    <citation type="submission" date="2019-02" db="EMBL/GenBank/DDBJ databases">
        <title>Deep-cultivation of Planctomycetes and their phenomic and genomic characterization uncovers novel biology.</title>
        <authorList>
            <person name="Wiegand S."/>
            <person name="Jogler M."/>
            <person name="Boedeker C."/>
            <person name="Pinto D."/>
            <person name="Vollmers J."/>
            <person name="Rivas-Marin E."/>
            <person name="Kohn T."/>
            <person name="Peeters S.H."/>
            <person name="Heuer A."/>
            <person name="Rast P."/>
            <person name="Oberbeckmann S."/>
            <person name="Bunk B."/>
            <person name="Jeske O."/>
            <person name="Meyerdierks A."/>
            <person name="Storesund J.E."/>
            <person name="Kallscheuer N."/>
            <person name="Luecker S."/>
            <person name="Lage O.M."/>
            <person name="Pohl T."/>
            <person name="Merkel B.J."/>
            <person name="Hornburger P."/>
            <person name="Mueller R.-W."/>
            <person name="Bruemmer F."/>
            <person name="Labrenz M."/>
            <person name="Spormann A.M."/>
            <person name="Op den Camp H."/>
            <person name="Overmann J."/>
            <person name="Amann R."/>
            <person name="Jetten M.S.M."/>
            <person name="Mascher T."/>
            <person name="Medema M.H."/>
            <person name="Devos D.P."/>
            <person name="Kaster A.-K."/>
            <person name="Ovreas L."/>
            <person name="Rohde M."/>
            <person name="Galperin M.Y."/>
            <person name="Jogler C."/>
        </authorList>
    </citation>
    <scope>NUCLEOTIDE SEQUENCE [LARGE SCALE GENOMIC DNA]</scope>
    <source>
        <strain evidence="5 6">Mal48</strain>
    </source>
</reference>
<name>A0A517QMQ1_9PLAN</name>
<dbReference type="KEGG" id="tpol:Mal48_21290"/>
<evidence type="ECO:0000259" key="3">
    <source>
        <dbReference type="Pfam" id="PF00263"/>
    </source>
</evidence>
<dbReference type="Proteomes" id="UP000315724">
    <property type="component" value="Chromosome"/>
</dbReference>
<feature type="domain" description="Pilus formation protein N-terminal" evidence="4">
    <location>
        <begin position="91"/>
        <end position="154"/>
    </location>
</feature>
<dbReference type="EMBL" id="CP036267">
    <property type="protein sequence ID" value="QDT32881.1"/>
    <property type="molecule type" value="Genomic_DNA"/>
</dbReference>
<dbReference type="Pfam" id="PF13629">
    <property type="entry name" value="T2SS-T3SS_pil_N"/>
    <property type="match status" value="1"/>
</dbReference>
<dbReference type="Pfam" id="PF00263">
    <property type="entry name" value="Secretin"/>
    <property type="match status" value="1"/>
</dbReference>
<evidence type="ECO:0000313" key="6">
    <source>
        <dbReference type="Proteomes" id="UP000315724"/>
    </source>
</evidence>
<dbReference type="InterPro" id="IPR032789">
    <property type="entry name" value="T2SS-T3SS_pil_N"/>
</dbReference>
<comment type="similarity">
    <text evidence="1">Belongs to the bacterial secretin family.</text>
</comment>
<dbReference type="InterPro" id="IPR050810">
    <property type="entry name" value="Bact_Secretion_Sys_Channel"/>
</dbReference>
<dbReference type="PRINTS" id="PR00811">
    <property type="entry name" value="BCTERIALGSPD"/>
</dbReference>
<dbReference type="InterPro" id="IPR001775">
    <property type="entry name" value="GspD/PilQ"/>
</dbReference>
<dbReference type="RefSeq" id="WP_197442215.1">
    <property type="nucleotide sequence ID" value="NZ_CP036267.1"/>
</dbReference>
<feature type="region of interest" description="Disordered" evidence="2">
    <location>
        <begin position="557"/>
        <end position="678"/>
    </location>
</feature>
<protein>
    <submittedName>
        <fullName evidence="5">Type II secretion system protein D</fullName>
    </submittedName>
</protein>
<dbReference type="GO" id="GO:0009306">
    <property type="term" value="P:protein secretion"/>
    <property type="evidence" value="ECO:0007669"/>
    <property type="project" value="InterPro"/>
</dbReference>
<dbReference type="PANTHER" id="PTHR30332">
    <property type="entry name" value="PROBABLE GENERAL SECRETION PATHWAY PROTEIN D"/>
    <property type="match status" value="1"/>
</dbReference>
<feature type="domain" description="Type II/III secretion system secretin-like" evidence="3">
    <location>
        <begin position="336"/>
        <end position="497"/>
    </location>
</feature>
<dbReference type="AlphaFoldDB" id="A0A517QMQ1"/>
<evidence type="ECO:0000313" key="5">
    <source>
        <dbReference type="EMBL" id="QDT32881.1"/>
    </source>
</evidence>
<evidence type="ECO:0000256" key="2">
    <source>
        <dbReference type="SAM" id="MobiDB-lite"/>
    </source>
</evidence>
<gene>
    <name evidence="5" type="primary">gspD_2</name>
    <name evidence="5" type="ORF">Mal48_21290</name>
</gene>
<organism evidence="5 6">
    <name type="scientific">Thalassoglobus polymorphus</name>
    <dbReference type="NCBI Taxonomy" id="2527994"/>
    <lineage>
        <taxon>Bacteria</taxon>
        <taxon>Pseudomonadati</taxon>
        <taxon>Planctomycetota</taxon>
        <taxon>Planctomycetia</taxon>
        <taxon>Planctomycetales</taxon>
        <taxon>Planctomycetaceae</taxon>
        <taxon>Thalassoglobus</taxon>
    </lineage>
</organism>
<feature type="compositionally biased region" description="Pro residues" evidence="2">
    <location>
        <begin position="621"/>
        <end position="635"/>
    </location>
</feature>
<accession>A0A517QMQ1</accession>
<keyword evidence="6" id="KW-1185">Reference proteome</keyword>
<feature type="compositionally biased region" description="Polar residues" evidence="2">
    <location>
        <begin position="637"/>
        <end position="667"/>
    </location>
</feature>
<proteinExistence type="inferred from homology"/>